<organism evidence="3 4">
    <name type="scientific">Simiduia agarivorans (strain DSM 21679 / JCM 13881 / BCRC 17597 / SA1)</name>
    <dbReference type="NCBI Taxonomy" id="1117647"/>
    <lineage>
        <taxon>Bacteria</taxon>
        <taxon>Pseudomonadati</taxon>
        <taxon>Pseudomonadota</taxon>
        <taxon>Gammaproteobacteria</taxon>
        <taxon>Cellvibrionales</taxon>
        <taxon>Cellvibrionaceae</taxon>
        <taxon>Simiduia</taxon>
    </lineage>
</organism>
<keyword evidence="1" id="KW-0812">Transmembrane</keyword>
<evidence type="ECO:0000256" key="1">
    <source>
        <dbReference type="SAM" id="Phobius"/>
    </source>
</evidence>
<protein>
    <recommendedName>
        <fullName evidence="5">DUF2167 domain-containing protein</fullName>
    </recommendedName>
</protein>
<evidence type="ECO:0000256" key="2">
    <source>
        <dbReference type="SAM" id="SignalP"/>
    </source>
</evidence>
<dbReference type="eggNOG" id="COG4714">
    <property type="taxonomic scope" value="Bacteria"/>
</dbReference>
<gene>
    <name evidence="3" type="ordered locus">M5M_09315</name>
</gene>
<keyword evidence="1" id="KW-0472">Membrane</keyword>
<dbReference type="EMBL" id="CP003746">
    <property type="protein sequence ID" value="AFU99048.1"/>
    <property type="molecule type" value="Genomic_DNA"/>
</dbReference>
<dbReference type="AlphaFoldDB" id="K4KLU3"/>
<feature type="transmembrane region" description="Helical" evidence="1">
    <location>
        <begin position="275"/>
        <end position="297"/>
    </location>
</feature>
<evidence type="ECO:0000313" key="4">
    <source>
        <dbReference type="Proteomes" id="UP000000466"/>
    </source>
</evidence>
<dbReference type="InterPro" id="IPR018682">
    <property type="entry name" value="DUF2167_membr"/>
</dbReference>
<reference evidence="3 4" key="1">
    <citation type="journal article" date="2013" name="Genome Announc.">
        <title>Complete genome sequence of Simiduia agarivorans SA1(T), a marine bacterium able to degrade a variety of polysaccharides.</title>
        <authorList>
            <person name="Lin S.Y."/>
            <person name="Shieh W.Y."/>
            <person name="Chen J.S."/>
            <person name="Tang S.L."/>
        </authorList>
    </citation>
    <scope>NUCLEOTIDE SEQUENCE [LARGE SCALE GENOMIC DNA]</scope>
    <source>
        <strain evidence="4">DSM 21679 / JCM 13881 / BCRC 17597 / SA1</strain>
    </source>
</reference>
<proteinExistence type="predicted"/>
<feature type="chain" id="PRO_5003879953" description="DUF2167 domain-containing protein" evidence="2">
    <location>
        <begin position="27"/>
        <end position="307"/>
    </location>
</feature>
<keyword evidence="4" id="KW-1185">Reference proteome</keyword>
<dbReference type="Proteomes" id="UP000000466">
    <property type="component" value="Chromosome"/>
</dbReference>
<dbReference type="HOGENOM" id="CLU_060300_0_0_6"/>
<dbReference type="KEGG" id="saga:M5M_09315"/>
<dbReference type="RefSeq" id="WP_015047212.1">
    <property type="nucleotide sequence ID" value="NC_018868.3"/>
</dbReference>
<evidence type="ECO:0008006" key="5">
    <source>
        <dbReference type="Google" id="ProtNLM"/>
    </source>
</evidence>
<sequence length="307" mass="34120">MNKSFIAAMVLLAALPAALQAQTVDADNPASETSTEVQSEEQAYQAWAEQFLNSLDPQTGTIELPGGIASLEVPDSFYYLSPEDAKKVLEDAWGNPPSELGLGMLFPSAYTPLDGDSWGVTIDFEQQGYVSDEDAADIDYNDLLAEMQADTREESKYRVEQGFETLELVGWAAQPYYDANTHKLYWAKELRFGDMEQNTLNYNVRALGRRGVLVMNFIASMPQLPEIEASRDQVLAMATFNDGHRYSQFNPDIDEVAAYGIGGLIAGKVLAKTGFLAIALVFLKKFWFVLLLPLLWLKNLVFKKKTA</sequence>
<keyword evidence="2" id="KW-0732">Signal</keyword>
<keyword evidence="1" id="KW-1133">Transmembrane helix</keyword>
<dbReference type="OrthoDB" id="196355at2"/>
<accession>K4KLU3</accession>
<feature type="signal peptide" evidence="2">
    <location>
        <begin position="1"/>
        <end position="26"/>
    </location>
</feature>
<name>K4KLU3_SIMAS</name>
<dbReference type="Pfam" id="PF09935">
    <property type="entry name" value="DUF2167"/>
    <property type="match status" value="1"/>
</dbReference>
<evidence type="ECO:0000313" key="3">
    <source>
        <dbReference type="EMBL" id="AFU99048.1"/>
    </source>
</evidence>